<reference evidence="2 3" key="1">
    <citation type="submission" date="2014-06" db="EMBL/GenBank/DDBJ databases">
        <authorList>
            <person name="Swart Estienne"/>
        </authorList>
    </citation>
    <scope>NUCLEOTIDE SEQUENCE [LARGE SCALE GENOMIC DNA]</scope>
    <source>
        <strain evidence="2 3">130c</strain>
    </source>
</reference>
<evidence type="ECO:0000256" key="1">
    <source>
        <dbReference type="SAM" id="MobiDB-lite"/>
    </source>
</evidence>
<keyword evidence="3" id="KW-1185">Reference proteome</keyword>
<gene>
    <name evidence="2" type="primary">Contig7869.g8392</name>
    <name evidence="2" type="ORF">STYLEM_3805</name>
</gene>
<dbReference type="EMBL" id="CCKQ01003689">
    <property type="protein sequence ID" value="CDW74822.1"/>
    <property type="molecule type" value="Genomic_DNA"/>
</dbReference>
<dbReference type="AlphaFoldDB" id="A0A077ZZ26"/>
<accession>A0A077ZZ26</accession>
<feature type="region of interest" description="Disordered" evidence="1">
    <location>
        <begin position="204"/>
        <end position="269"/>
    </location>
</feature>
<evidence type="ECO:0000313" key="2">
    <source>
        <dbReference type="EMBL" id="CDW74822.1"/>
    </source>
</evidence>
<name>A0A077ZZ26_STYLE</name>
<feature type="compositionally biased region" description="Acidic residues" evidence="1">
    <location>
        <begin position="332"/>
        <end position="358"/>
    </location>
</feature>
<feature type="compositionally biased region" description="Polar residues" evidence="1">
    <location>
        <begin position="204"/>
        <end position="232"/>
    </location>
</feature>
<dbReference type="Proteomes" id="UP000039865">
    <property type="component" value="Unassembled WGS sequence"/>
</dbReference>
<proteinExistence type="predicted"/>
<evidence type="ECO:0000313" key="3">
    <source>
        <dbReference type="Proteomes" id="UP000039865"/>
    </source>
</evidence>
<protein>
    <submittedName>
        <fullName evidence="2">Uncharacterized protein</fullName>
    </submittedName>
</protein>
<dbReference type="InParanoid" id="A0A077ZZ26"/>
<feature type="region of interest" description="Disordered" evidence="1">
    <location>
        <begin position="327"/>
        <end position="358"/>
    </location>
</feature>
<sequence>MTTNQDYKNQVNEQLDTMTSTPCRQQFYQFQNQQQINLQNNQYQQNQLQTQQQQLGPYRIPLRQDWNVNTHPVFETQNMQLYYDQTMNLQDSAQIIGKVNEIAIGMGFKVYRHSEDCKINKKEQSLILLCQQYPQQRCPFRLIYCRETDDSAIRDGNLFGIGDYRLAKYRPEHNHKMNQQILNQTYGNGHLTLNSNVKTQQIEVSEQPQTQNGPNKNQNSQKPNENQENQQVLIKRTPDKKLSCMTKNSQNYSQKSNNSQISNKSSNRPLPSVQIFHVQSTAHSLDRIQKKSIENTHEINQEFDENQSQFIDQQGSTTIKDNIKVKVQYDSQQDDENKVDEETDIENENEDDENLDDL</sequence>
<feature type="compositionally biased region" description="Low complexity" evidence="1">
    <location>
        <begin position="247"/>
        <end position="267"/>
    </location>
</feature>
<organism evidence="2 3">
    <name type="scientific">Stylonychia lemnae</name>
    <name type="common">Ciliate</name>
    <dbReference type="NCBI Taxonomy" id="5949"/>
    <lineage>
        <taxon>Eukaryota</taxon>
        <taxon>Sar</taxon>
        <taxon>Alveolata</taxon>
        <taxon>Ciliophora</taxon>
        <taxon>Intramacronucleata</taxon>
        <taxon>Spirotrichea</taxon>
        <taxon>Stichotrichia</taxon>
        <taxon>Sporadotrichida</taxon>
        <taxon>Oxytrichidae</taxon>
        <taxon>Stylonychinae</taxon>
        <taxon>Stylonychia</taxon>
    </lineage>
</organism>